<dbReference type="SUPFAM" id="SSF53474">
    <property type="entry name" value="alpha/beta-Hydrolases"/>
    <property type="match status" value="1"/>
</dbReference>
<feature type="domain" description="Dienelactone hydrolase" evidence="2">
    <location>
        <begin position="46"/>
        <end position="233"/>
    </location>
</feature>
<dbReference type="InterPro" id="IPR002925">
    <property type="entry name" value="Dienelactn_hydro"/>
</dbReference>
<gene>
    <name evidence="3" type="ORF">GCM10009827_002700</name>
</gene>
<protein>
    <recommendedName>
        <fullName evidence="2">Dienelactone hydrolase domain-containing protein</fullName>
    </recommendedName>
</protein>
<evidence type="ECO:0000313" key="3">
    <source>
        <dbReference type="EMBL" id="GAA1499667.1"/>
    </source>
</evidence>
<dbReference type="RefSeq" id="WP_344498584.1">
    <property type="nucleotide sequence ID" value="NZ_BAAAQD010000001.1"/>
</dbReference>
<name>A0ABN1ZIH0_9ACTN</name>
<dbReference type="PANTHER" id="PTHR22946">
    <property type="entry name" value="DIENELACTONE HYDROLASE DOMAIN-CONTAINING PROTEIN-RELATED"/>
    <property type="match status" value="1"/>
</dbReference>
<comment type="similarity">
    <text evidence="1">Belongs to the AB hydrolase superfamily.</text>
</comment>
<organism evidence="3 4">
    <name type="scientific">Dactylosporangium maewongense</name>
    <dbReference type="NCBI Taxonomy" id="634393"/>
    <lineage>
        <taxon>Bacteria</taxon>
        <taxon>Bacillati</taxon>
        <taxon>Actinomycetota</taxon>
        <taxon>Actinomycetes</taxon>
        <taxon>Micromonosporales</taxon>
        <taxon>Micromonosporaceae</taxon>
        <taxon>Dactylosporangium</taxon>
    </lineage>
</organism>
<evidence type="ECO:0000259" key="2">
    <source>
        <dbReference type="Pfam" id="PF01738"/>
    </source>
</evidence>
<dbReference type="InterPro" id="IPR050261">
    <property type="entry name" value="FrsA_esterase"/>
</dbReference>
<dbReference type="InterPro" id="IPR029058">
    <property type="entry name" value="AB_hydrolase_fold"/>
</dbReference>
<proteinExistence type="inferred from homology"/>
<evidence type="ECO:0000313" key="4">
    <source>
        <dbReference type="Proteomes" id="UP001501470"/>
    </source>
</evidence>
<comment type="caution">
    <text evidence="3">The sequence shown here is derived from an EMBL/GenBank/DDBJ whole genome shotgun (WGS) entry which is preliminary data.</text>
</comment>
<dbReference type="Proteomes" id="UP001501470">
    <property type="component" value="Unassembled WGS sequence"/>
</dbReference>
<sequence length="321" mass="33278">MTTIRSLWSAATIPGAEDPYATAHLKVYYPALVTGSDTERLSGVFQADPAGGPYPVVLVLSGVNVGQDAYRWLAAELAAQGFAAVTYDWVGPLFAGQVGITPGVDLALARPGTYGDGPTCQAIAPLLERLAALNAAEGPLHGALDLDRVALFGHSAGGTVALQSGRFFPQVRAVATYGAHTMVSTMLGWPAGTIAEALVESPVMLLAGTEDGVIAASSDRYGAAADKPHDPVSRTFDEALKDRDGAHVLATVHGANHFSVVEPADPTSARSFLDRPSTVGGATARGAIAGLLAAFLRTHLRDGDPAALDTFPQDLVSVRRR</sequence>
<keyword evidence="4" id="KW-1185">Reference proteome</keyword>
<accession>A0ABN1ZIH0</accession>
<evidence type="ECO:0000256" key="1">
    <source>
        <dbReference type="ARBA" id="ARBA00008645"/>
    </source>
</evidence>
<dbReference type="EMBL" id="BAAAQD010000001">
    <property type="protein sequence ID" value="GAA1499667.1"/>
    <property type="molecule type" value="Genomic_DNA"/>
</dbReference>
<reference evidence="3 4" key="1">
    <citation type="journal article" date="2019" name="Int. J. Syst. Evol. Microbiol.">
        <title>The Global Catalogue of Microorganisms (GCM) 10K type strain sequencing project: providing services to taxonomists for standard genome sequencing and annotation.</title>
        <authorList>
            <consortium name="The Broad Institute Genomics Platform"/>
            <consortium name="The Broad Institute Genome Sequencing Center for Infectious Disease"/>
            <person name="Wu L."/>
            <person name="Ma J."/>
        </authorList>
    </citation>
    <scope>NUCLEOTIDE SEQUENCE [LARGE SCALE GENOMIC DNA]</scope>
    <source>
        <strain evidence="3 4">JCM 15933</strain>
    </source>
</reference>
<dbReference type="Gene3D" id="3.40.50.1820">
    <property type="entry name" value="alpha/beta hydrolase"/>
    <property type="match status" value="1"/>
</dbReference>
<dbReference type="Pfam" id="PF01738">
    <property type="entry name" value="DLH"/>
    <property type="match status" value="1"/>
</dbReference>